<feature type="transmembrane region" description="Helical" evidence="1">
    <location>
        <begin position="89"/>
        <end position="109"/>
    </location>
</feature>
<evidence type="ECO:0008006" key="4">
    <source>
        <dbReference type="Google" id="ProtNLM"/>
    </source>
</evidence>
<sequence length="137" mass="14726">MRLKTRDVFASILLVLVAIPYVGYLVNGEMPFVKDARGMSAVGLVLATVAFLVVWRGDRQNKVWWFTALVTTSLALGVVALALAETAAAEAMLGVFMASILVVWTVEMIDRAINGDGLRSATSPRHAEHVSSSPPGR</sequence>
<evidence type="ECO:0000256" key="1">
    <source>
        <dbReference type="SAM" id="Phobius"/>
    </source>
</evidence>
<keyword evidence="1" id="KW-0812">Transmembrane</keyword>
<evidence type="ECO:0000313" key="2">
    <source>
        <dbReference type="EMBL" id="TCO26075.1"/>
    </source>
</evidence>
<comment type="caution">
    <text evidence="2">The sequence shown here is derived from an EMBL/GenBank/DDBJ whole genome shotgun (WGS) entry which is preliminary data.</text>
</comment>
<dbReference type="Proteomes" id="UP000295818">
    <property type="component" value="Unassembled WGS sequence"/>
</dbReference>
<evidence type="ECO:0000313" key="3">
    <source>
        <dbReference type="Proteomes" id="UP000295818"/>
    </source>
</evidence>
<dbReference type="EMBL" id="SLWM01000004">
    <property type="protein sequence ID" value="TCO26075.1"/>
    <property type="molecule type" value="Genomic_DNA"/>
</dbReference>
<accession>A0ABY2BR96</accession>
<proteinExistence type="predicted"/>
<organism evidence="2 3">
    <name type="scientific">Kribbella orskensis</name>
    <dbReference type="NCBI Taxonomy" id="2512216"/>
    <lineage>
        <taxon>Bacteria</taxon>
        <taxon>Bacillati</taxon>
        <taxon>Actinomycetota</taxon>
        <taxon>Actinomycetes</taxon>
        <taxon>Propionibacteriales</taxon>
        <taxon>Kribbellaceae</taxon>
        <taxon>Kribbella</taxon>
    </lineage>
</organism>
<protein>
    <recommendedName>
        <fullName evidence="4">SPW repeat-containing protein</fullName>
    </recommendedName>
</protein>
<feature type="transmembrane region" description="Helical" evidence="1">
    <location>
        <begin position="7"/>
        <end position="26"/>
    </location>
</feature>
<feature type="transmembrane region" description="Helical" evidence="1">
    <location>
        <begin position="38"/>
        <end position="56"/>
    </location>
</feature>
<reference evidence="2 3" key="1">
    <citation type="journal article" date="2015" name="Stand. Genomic Sci.">
        <title>Genomic Encyclopedia of Bacterial and Archaeal Type Strains, Phase III: the genomes of soil and plant-associated and newly described type strains.</title>
        <authorList>
            <person name="Whitman W.B."/>
            <person name="Woyke T."/>
            <person name="Klenk H.P."/>
            <person name="Zhou Y."/>
            <person name="Lilburn T.G."/>
            <person name="Beck B.J."/>
            <person name="De Vos P."/>
            <person name="Vandamme P."/>
            <person name="Eisen J.A."/>
            <person name="Garrity G."/>
            <person name="Hugenholtz P."/>
            <person name="Kyrpides N.C."/>
        </authorList>
    </citation>
    <scope>NUCLEOTIDE SEQUENCE [LARGE SCALE GENOMIC DNA]</scope>
    <source>
        <strain evidence="2 3">VKM Ac-2538</strain>
    </source>
</reference>
<feature type="transmembrane region" description="Helical" evidence="1">
    <location>
        <begin position="63"/>
        <end position="83"/>
    </location>
</feature>
<keyword evidence="1" id="KW-1133">Transmembrane helix</keyword>
<dbReference type="RefSeq" id="WP_132188879.1">
    <property type="nucleotide sequence ID" value="NZ_SLWM01000004.1"/>
</dbReference>
<gene>
    <name evidence="2" type="ORF">EV644_104579</name>
</gene>
<keyword evidence="3" id="KW-1185">Reference proteome</keyword>
<keyword evidence="1" id="KW-0472">Membrane</keyword>
<name>A0ABY2BR96_9ACTN</name>